<keyword evidence="2" id="KW-1185">Reference proteome</keyword>
<reference evidence="1" key="1">
    <citation type="journal article" date="2019" name="PLoS Negl. Trop. Dis.">
        <title>Revisiting the worldwide diversity of Leptospira species in the environment.</title>
        <authorList>
            <person name="Vincent A.T."/>
            <person name="Schiettekatte O."/>
            <person name="Bourhy P."/>
            <person name="Veyrier F.J."/>
            <person name="Picardeau M."/>
        </authorList>
    </citation>
    <scope>NUCLEOTIDE SEQUENCE [LARGE SCALE GENOMIC DNA]</scope>
    <source>
        <strain evidence="1">201702451</strain>
    </source>
</reference>
<dbReference type="AlphaFoldDB" id="A0A4Z0ZWN3"/>
<name>A0A4Z0ZWN3_9LEPT</name>
<dbReference type="RefSeq" id="WP_135645084.1">
    <property type="nucleotide sequence ID" value="NZ_RQGH01000035.1"/>
</dbReference>
<dbReference type="Proteomes" id="UP000297567">
    <property type="component" value="Unassembled WGS sequence"/>
</dbReference>
<gene>
    <name evidence="1" type="ORF">EHQ62_17100</name>
</gene>
<proteinExistence type="predicted"/>
<comment type="caution">
    <text evidence="1">The sequence shown here is derived from an EMBL/GenBank/DDBJ whole genome shotgun (WGS) entry which is preliminary data.</text>
</comment>
<organism evidence="1 2">
    <name type="scientific">Leptospira jelokensis</name>
    <dbReference type="NCBI Taxonomy" id="2484931"/>
    <lineage>
        <taxon>Bacteria</taxon>
        <taxon>Pseudomonadati</taxon>
        <taxon>Spirochaetota</taxon>
        <taxon>Spirochaetia</taxon>
        <taxon>Leptospirales</taxon>
        <taxon>Leptospiraceae</taxon>
        <taxon>Leptospira</taxon>
    </lineage>
</organism>
<sequence>MEERELLSKDLFSNLPNFNSRGIIFRELIGDLERIELNPIQNINDINKGAIVNSLEWHLRFQERTADSAVFSNSTEWFLDEWGKLFGLPRPIGFNDDEFKGYILGTILSSMNSLPALQAIFPKPDFLILNFDQVGFTSDYSATDLDIIEPGVLGANVQSFTTFDRGGVYIFTPDLNLITQQQIEKLLRVIVAGSAVWIGEIQ</sequence>
<accession>A0A4Z0ZWN3</accession>
<evidence type="ECO:0000313" key="1">
    <source>
        <dbReference type="EMBL" id="TGL58612.1"/>
    </source>
</evidence>
<dbReference type="EMBL" id="RQGH01000035">
    <property type="protein sequence ID" value="TGL58612.1"/>
    <property type="molecule type" value="Genomic_DNA"/>
</dbReference>
<evidence type="ECO:0000313" key="2">
    <source>
        <dbReference type="Proteomes" id="UP000297567"/>
    </source>
</evidence>
<protein>
    <submittedName>
        <fullName evidence="1">Uncharacterized protein</fullName>
    </submittedName>
</protein>